<dbReference type="EMBL" id="LR593886">
    <property type="protein sequence ID" value="VTS01204.1"/>
    <property type="molecule type" value="Genomic_DNA"/>
</dbReference>
<feature type="domain" description="Cytochrome C Planctomycete-type" evidence="4">
    <location>
        <begin position="37"/>
        <end position="99"/>
    </location>
</feature>
<organism evidence="5 6">
    <name type="scientific">Gemmata massiliana</name>
    <dbReference type="NCBI Taxonomy" id="1210884"/>
    <lineage>
        <taxon>Bacteria</taxon>
        <taxon>Pseudomonadati</taxon>
        <taxon>Planctomycetota</taxon>
        <taxon>Planctomycetia</taxon>
        <taxon>Gemmatales</taxon>
        <taxon>Gemmataceae</taxon>
        <taxon>Gemmata</taxon>
    </lineage>
</organism>
<dbReference type="GO" id="GO:0020037">
    <property type="term" value="F:heme binding"/>
    <property type="evidence" value="ECO:0007669"/>
    <property type="project" value="InterPro"/>
</dbReference>
<dbReference type="PROSITE" id="PS50082">
    <property type="entry name" value="WD_REPEATS_2"/>
    <property type="match status" value="3"/>
</dbReference>
<dbReference type="InterPro" id="IPR036909">
    <property type="entry name" value="Cyt_c-like_dom_sf"/>
</dbReference>
<keyword evidence="1 3" id="KW-0853">WD repeat</keyword>
<keyword evidence="6" id="KW-1185">Reference proteome</keyword>
<evidence type="ECO:0000259" key="4">
    <source>
        <dbReference type="Pfam" id="PF07635"/>
    </source>
</evidence>
<dbReference type="PANTHER" id="PTHR19848:SF8">
    <property type="entry name" value="F-BOX AND WD REPEAT DOMAIN CONTAINING 7"/>
    <property type="match status" value="1"/>
</dbReference>
<reference evidence="5 6" key="1">
    <citation type="submission" date="2019-05" db="EMBL/GenBank/DDBJ databases">
        <authorList>
            <consortium name="Science for Life Laboratories"/>
        </authorList>
    </citation>
    <scope>NUCLEOTIDE SEQUENCE [LARGE SCALE GENOMIC DNA]</scope>
    <source>
        <strain evidence="5">Soil9</strain>
    </source>
</reference>
<dbReference type="InterPro" id="IPR015943">
    <property type="entry name" value="WD40/YVTN_repeat-like_dom_sf"/>
</dbReference>
<dbReference type="PROSITE" id="PS00678">
    <property type="entry name" value="WD_REPEATS_1"/>
    <property type="match status" value="1"/>
</dbReference>
<evidence type="ECO:0000313" key="6">
    <source>
        <dbReference type="Proteomes" id="UP000464178"/>
    </source>
</evidence>
<dbReference type="InterPro" id="IPR036322">
    <property type="entry name" value="WD40_repeat_dom_sf"/>
</dbReference>
<accession>A0A6P2DKP8</accession>
<sequence>MLRFLFVVCALCALRGESRSADPTYWQDVRPILRKHCVVCHSERRLDEPDLSASLALDKPDNIRKGGKGGKVTVLVAGKPDESLIVTLLTAKDKKRAMPLDADPLSADEIAIIRKWVAVGAPEGTKPADGAGTATTAPARPTRKIDVVFSTKATLPRTAKLPGPLELALPVGPLPPVAAVAFSPDGKWLASGVYGRVTIWDLASAKPAKVLTNVLGAVNDLKFSPNGKLLAVAGGQPSARGDLRLFDTTEWKLLHALGGHLDTVSSVSFSGDGSKLVSASFDKTVRLWDVKEAKQLHAYTGHSDFVHAVSLGPDGSWYATASKDRTGRIIDAATGKGLFTLSGTDQEVLAVAVNPTNGQVMAAGLDPLVSWYDPKTAERQRRAGGPGTSTHEIAIDPKGTLVVTAGGDGTIRTLNPKTAAQVKAMQSGSVVFAVAVDADAKRIASGGADGVVKLWDATDARLLVTLWSGADGAWVSLTPEGYVAGQDALLEKASWKATGKTVTDPKLLAPLRDAGQVGQAARGVKLPEPVWK</sequence>
<feature type="repeat" description="WD" evidence="3">
    <location>
        <begin position="299"/>
        <end position="340"/>
    </location>
</feature>
<dbReference type="Gene3D" id="2.130.10.10">
    <property type="entry name" value="YVTN repeat-like/Quinoprotein amine dehydrogenase"/>
    <property type="match status" value="2"/>
</dbReference>
<evidence type="ECO:0000256" key="2">
    <source>
        <dbReference type="ARBA" id="ARBA00022737"/>
    </source>
</evidence>
<dbReference type="PANTHER" id="PTHR19848">
    <property type="entry name" value="WD40 REPEAT PROTEIN"/>
    <property type="match status" value="1"/>
</dbReference>
<dbReference type="CDD" id="cd00200">
    <property type="entry name" value="WD40"/>
    <property type="match status" value="1"/>
</dbReference>
<dbReference type="AlphaFoldDB" id="A0A6P2DKP8"/>
<dbReference type="Proteomes" id="UP000464178">
    <property type="component" value="Chromosome"/>
</dbReference>
<dbReference type="GO" id="GO:0009055">
    <property type="term" value="F:electron transfer activity"/>
    <property type="evidence" value="ECO:0007669"/>
    <property type="project" value="InterPro"/>
</dbReference>
<feature type="repeat" description="WD" evidence="3">
    <location>
        <begin position="431"/>
        <end position="465"/>
    </location>
</feature>
<dbReference type="SUPFAM" id="SSF46626">
    <property type="entry name" value="Cytochrome c"/>
    <property type="match status" value="1"/>
</dbReference>
<keyword evidence="2" id="KW-0677">Repeat</keyword>
<evidence type="ECO:0000256" key="1">
    <source>
        <dbReference type="ARBA" id="ARBA00022574"/>
    </source>
</evidence>
<dbReference type="InterPro" id="IPR011429">
    <property type="entry name" value="Cyt_c_Planctomycete-type"/>
</dbReference>
<dbReference type="SMART" id="SM00320">
    <property type="entry name" value="WD40"/>
    <property type="match status" value="7"/>
</dbReference>
<feature type="repeat" description="WD" evidence="3">
    <location>
        <begin position="257"/>
        <end position="298"/>
    </location>
</feature>
<evidence type="ECO:0000256" key="3">
    <source>
        <dbReference type="PROSITE-ProRule" id="PRU00221"/>
    </source>
</evidence>
<gene>
    <name evidence="5" type="ORF">SOIL9_79280</name>
</gene>
<dbReference type="KEGG" id="gms:SOIL9_79280"/>
<dbReference type="RefSeq" id="WP_162672384.1">
    <property type="nucleotide sequence ID" value="NZ_LR593886.1"/>
</dbReference>
<dbReference type="InterPro" id="IPR001680">
    <property type="entry name" value="WD40_rpt"/>
</dbReference>
<dbReference type="PROSITE" id="PS50294">
    <property type="entry name" value="WD_REPEATS_REGION"/>
    <property type="match status" value="2"/>
</dbReference>
<dbReference type="InterPro" id="IPR020472">
    <property type="entry name" value="WD40_PAC1"/>
</dbReference>
<proteinExistence type="predicted"/>
<dbReference type="InterPro" id="IPR019775">
    <property type="entry name" value="WD40_repeat_CS"/>
</dbReference>
<dbReference type="SUPFAM" id="SSF50978">
    <property type="entry name" value="WD40 repeat-like"/>
    <property type="match status" value="1"/>
</dbReference>
<name>A0A6P2DKP8_9BACT</name>
<evidence type="ECO:0000313" key="5">
    <source>
        <dbReference type="EMBL" id="VTS01204.1"/>
    </source>
</evidence>
<dbReference type="PRINTS" id="PR00320">
    <property type="entry name" value="GPROTEINBRPT"/>
</dbReference>
<protein>
    <recommendedName>
        <fullName evidence="4">Cytochrome C Planctomycete-type domain-containing protein</fullName>
    </recommendedName>
</protein>
<dbReference type="Pfam" id="PF07635">
    <property type="entry name" value="PSCyt1"/>
    <property type="match status" value="1"/>
</dbReference>
<dbReference type="Pfam" id="PF00400">
    <property type="entry name" value="WD40"/>
    <property type="match status" value="5"/>
</dbReference>